<organism evidence="1 2">
    <name type="scientific">Georgenia subflava</name>
    <dbReference type="NCBI Taxonomy" id="1622177"/>
    <lineage>
        <taxon>Bacteria</taxon>
        <taxon>Bacillati</taxon>
        <taxon>Actinomycetota</taxon>
        <taxon>Actinomycetes</taxon>
        <taxon>Micrococcales</taxon>
        <taxon>Bogoriellaceae</taxon>
        <taxon>Georgenia</taxon>
    </lineage>
</organism>
<dbReference type="AlphaFoldDB" id="A0A6N7ELK6"/>
<dbReference type="RefSeq" id="WP_152196531.1">
    <property type="nucleotide sequence ID" value="NZ_VUKD01000006.1"/>
</dbReference>
<dbReference type="Proteomes" id="UP000437709">
    <property type="component" value="Unassembled WGS sequence"/>
</dbReference>
<dbReference type="OrthoDB" id="3389921at2"/>
<accession>A0A6N7ELK6</accession>
<sequence>MSSPKPQTMKPQTAARKLGVLLSATPAEFQDGPVSRTELDELQADPPQWLADLRRNGPHPRQEVARRLNVSVSGLARGGVTDPLTTEEIKALLADMPAWLEAERATQAQVRAEDARIKAARKQADAQGSPRS</sequence>
<dbReference type="Pfam" id="PF19460">
    <property type="entry name" value="DUF5997"/>
    <property type="match status" value="1"/>
</dbReference>
<dbReference type="InterPro" id="IPR046039">
    <property type="entry name" value="DUF5997"/>
</dbReference>
<reference evidence="1 2" key="1">
    <citation type="submission" date="2019-10" db="EMBL/GenBank/DDBJ databases">
        <title>Georgenia wutianyii sp. nov. and Georgenia yuyongxinii sp. nov. isolated from plateau pika (Ochotona curzoniae) in the Qinghai-Tibet plateau of China.</title>
        <authorList>
            <person name="Tian Z."/>
        </authorList>
    </citation>
    <scope>NUCLEOTIDE SEQUENCE [LARGE SCALE GENOMIC DNA]</scope>
    <source>
        <strain evidence="1 2">JCM 19765</strain>
    </source>
</reference>
<proteinExistence type="predicted"/>
<evidence type="ECO:0000313" key="1">
    <source>
        <dbReference type="EMBL" id="MPV39009.1"/>
    </source>
</evidence>
<protein>
    <submittedName>
        <fullName evidence="1">Uncharacterized protein</fullName>
    </submittedName>
</protein>
<gene>
    <name evidence="1" type="ORF">GB881_18565</name>
</gene>
<comment type="caution">
    <text evidence="1">The sequence shown here is derived from an EMBL/GenBank/DDBJ whole genome shotgun (WGS) entry which is preliminary data.</text>
</comment>
<evidence type="ECO:0000313" key="2">
    <source>
        <dbReference type="Proteomes" id="UP000437709"/>
    </source>
</evidence>
<dbReference type="EMBL" id="WHPC01000140">
    <property type="protein sequence ID" value="MPV39009.1"/>
    <property type="molecule type" value="Genomic_DNA"/>
</dbReference>
<keyword evidence="2" id="KW-1185">Reference proteome</keyword>
<name>A0A6N7ELK6_9MICO</name>